<dbReference type="InterPro" id="IPR016032">
    <property type="entry name" value="Sig_transdc_resp-reg_C-effctor"/>
</dbReference>
<dbReference type="PANTHER" id="PTHR35807">
    <property type="entry name" value="TRANSCRIPTIONAL REGULATOR REDD-RELATED"/>
    <property type="match status" value="1"/>
</dbReference>
<evidence type="ECO:0000259" key="2">
    <source>
        <dbReference type="SMART" id="SM01043"/>
    </source>
</evidence>
<accession>A0ABW1ZKD5</accession>
<dbReference type="SUPFAM" id="SSF48452">
    <property type="entry name" value="TPR-like"/>
    <property type="match status" value="1"/>
</dbReference>
<dbReference type="EMBL" id="JBHSWB010000001">
    <property type="protein sequence ID" value="MFC6661396.1"/>
    <property type="molecule type" value="Genomic_DNA"/>
</dbReference>
<feature type="compositionally biased region" description="Pro residues" evidence="1">
    <location>
        <begin position="371"/>
        <end position="390"/>
    </location>
</feature>
<reference evidence="4" key="1">
    <citation type="journal article" date="2019" name="Int. J. Syst. Evol. Microbiol.">
        <title>The Global Catalogue of Microorganisms (GCM) 10K type strain sequencing project: providing services to taxonomists for standard genome sequencing and annotation.</title>
        <authorList>
            <consortium name="The Broad Institute Genomics Platform"/>
            <consortium name="The Broad Institute Genome Sequencing Center for Infectious Disease"/>
            <person name="Wu L."/>
            <person name="Ma J."/>
        </authorList>
    </citation>
    <scope>NUCLEOTIDE SEQUENCE [LARGE SCALE GENOMIC DNA]</scope>
    <source>
        <strain evidence="4">CCUG 63830</strain>
    </source>
</reference>
<proteinExistence type="predicted"/>
<dbReference type="InterPro" id="IPR011990">
    <property type="entry name" value="TPR-like_helical_dom_sf"/>
</dbReference>
<gene>
    <name evidence="3" type="ORF">ACFP90_14370</name>
</gene>
<keyword evidence="4" id="KW-1185">Reference proteome</keyword>
<name>A0ABW1ZKD5_9DEIO</name>
<evidence type="ECO:0000313" key="4">
    <source>
        <dbReference type="Proteomes" id="UP001596317"/>
    </source>
</evidence>
<feature type="region of interest" description="Disordered" evidence="1">
    <location>
        <begin position="364"/>
        <end position="392"/>
    </location>
</feature>
<dbReference type="Gene3D" id="1.10.10.10">
    <property type="entry name" value="Winged helix-like DNA-binding domain superfamily/Winged helix DNA-binding domain"/>
    <property type="match status" value="1"/>
</dbReference>
<feature type="compositionally biased region" description="Basic and acidic residues" evidence="1">
    <location>
        <begin position="627"/>
        <end position="640"/>
    </location>
</feature>
<evidence type="ECO:0000256" key="1">
    <source>
        <dbReference type="SAM" id="MobiDB-lite"/>
    </source>
</evidence>
<feature type="compositionally biased region" description="Basic residues" evidence="1">
    <location>
        <begin position="18"/>
        <end position="27"/>
    </location>
</feature>
<protein>
    <recommendedName>
        <fullName evidence="2">Bacterial transcriptional activator domain-containing protein</fullName>
    </recommendedName>
</protein>
<dbReference type="RefSeq" id="WP_380056848.1">
    <property type="nucleotide sequence ID" value="NZ_JBHSWB010000001.1"/>
</dbReference>
<evidence type="ECO:0000313" key="3">
    <source>
        <dbReference type="EMBL" id="MFC6661396.1"/>
    </source>
</evidence>
<dbReference type="InterPro" id="IPR005158">
    <property type="entry name" value="BTAD"/>
</dbReference>
<sequence>MDRGRRGGPGPRAGPRLGGRRAARGPTRHAAGGGAYSPHRLLSRVLDSELAREPARARSARAAAAEIAERRGDPERAARLYLDAGALPQARRLAQDLVPLYRDRGEHRLTRALLERCGPDTLDPALQERLAWAQIETGAAASGEARLEALRAAGQLSPSGLASLAMVRGRQGDTGAQYALARQGLAQGGAPVPALFWPFVQAALRLGHLHEAEDAADTFWRWAQGGADPVRQAEAWQLRALVWRRTRPAQDAAQALAQARAAYEALGWQGRAAAVHLDELDLAVQAGQASEVLALTLDALESRLPSGAAVAQVRRLRLLGTVQRRLGQLEAAEGTLRRALQAAQEAGIDPQSGLTQALAEVVQERERGLPEPGPAAGPGPAAPDAPPAPAPYRLTVTTLGDCRAAINGQAIKLGLAKARELLVWLALHGSGSRDELVTALWDGSAEERHIEYFRVTVRRLRAALREHLPDGLDPLPYADGRYRLDAALTVVLDLHAPAGPGALKPFLPGVDSEWADTYRQAHAQRAAAALLAQAAASAPPQAAETCRALLSADPLLCPAHEGLILALRAQGDEAAARQALHAYARVLREEYGEGLPPPFRPCCPRPRAEPVSGFPPPAFPDRSLVIRHPDTERTPHDPDPARPAAPDPRWPARLLRRNDPDPPAAQAPLSALNEDICPSCGRPSISVRPGWVWQAPAAGLVASSGEGLSPEAAPEWAASRAVAAEARSRGRTLWEVDLQGAPLPKEAPVICVDDSHEERPVLVPALTLALSPFSPGTARNVWTGARLAFSKPVAAEAVQTEAQGQEQCAAEFGPGWRMLRSDHAADALPLGTQALTLWALQTQP</sequence>
<dbReference type="InterPro" id="IPR051677">
    <property type="entry name" value="AfsR-DnrI-RedD_regulator"/>
</dbReference>
<dbReference type="SMART" id="SM01043">
    <property type="entry name" value="BTAD"/>
    <property type="match status" value="1"/>
</dbReference>
<comment type="caution">
    <text evidence="3">The sequence shown here is derived from an EMBL/GenBank/DDBJ whole genome shotgun (WGS) entry which is preliminary data.</text>
</comment>
<dbReference type="SUPFAM" id="SSF46894">
    <property type="entry name" value="C-terminal effector domain of the bipartite response regulators"/>
    <property type="match status" value="1"/>
</dbReference>
<dbReference type="InterPro" id="IPR036388">
    <property type="entry name" value="WH-like_DNA-bd_sf"/>
</dbReference>
<feature type="region of interest" description="Disordered" evidence="1">
    <location>
        <begin position="606"/>
        <end position="668"/>
    </location>
</feature>
<feature type="domain" description="Bacterial transcriptional activator" evidence="2">
    <location>
        <begin position="484"/>
        <end position="595"/>
    </location>
</feature>
<dbReference type="Proteomes" id="UP001596317">
    <property type="component" value="Unassembled WGS sequence"/>
</dbReference>
<feature type="region of interest" description="Disordered" evidence="1">
    <location>
        <begin position="1"/>
        <end position="38"/>
    </location>
</feature>
<organism evidence="3 4">
    <name type="scientific">Deinococcus multiflagellatus</name>
    <dbReference type="NCBI Taxonomy" id="1656887"/>
    <lineage>
        <taxon>Bacteria</taxon>
        <taxon>Thermotogati</taxon>
        <taxon>Deinococcota</taxon>
        <taxon>Deinococci</taxon>
        <taxon>Deinococcales</taxon>
        <taxon>Deinococcaceae</taxon>
        <taxon>Deinococcus</taxon>
    </lineage>
</organism>